<keyword evidence="1" id="KW-0472">Membrane</keyword>
<dbReference type="EMBL" id="HBUF01059334">
    <property type="protein sequence ID" value="CAG6625252.1"/>
    <property type="molecule type" value="Transcribed_RNA"/>
</dbReference>
<evidence type="ECO:0000256" key="1">
    <source>
        <dbReference type="SAM" id="Phobius"/>
    </source>
</evidence>
<evidence type="ECO:0000313" key="2">
    <source>
        <dbReference type="EMBL" id="CAG6625252.1"/>
    </source>
</evidence>
<accession>A0A8D8Q533</accession>
<feature type="transmembrane region" description="Helical" evidence="1">
    <location>
        <begin position="64"/>
        <end position="84"/>
    </location>
</feature>
<dbReference type="AlphaFoldDB" id="A0A8D8Q533"/>
<proteinExistence type="predicted"/>
<keyword evidence="1" id="KW-1133">Transmembrane helix</keyword>
<protein>
    <submittedName>
        <fullName evidence="2">Uncharacterized protein</fullName>
    </submittedName>
</protein>
<organism evidence="2">
    <name type="scientific">Cacopsylla melanoneura</name>
    <dbReference type="NCBI Taxonomy" id="428564"/>
    <lineage>
        <taxon>Eukaryota</taxon>
        <taxon>Metazoa</taxon>
        <taxon>Ecdysozoa</taxon>
        <taxon>Arthropoda</taxon>
        <taxon>Hexapoda</taxon>
        <taxon>Insecta</taxon>
        <taxon>Pterygota</taxon>
        <taxon>Neoptera</taxon>
        <taxon>Paraneoptera</taxon>
        <taxon>Hemiptera</taxon>
        <taxon>Sternorrhyncha</taxon>
        <taxon>Psylloidea</taxon>
        <taxon>Psyllidae</taxon>
        <taxon>Psyllinae</taxon>
        <taxon>Cacopsylla</taxon>
    </lineage>
</organism>
<feature type="transmembrane region" description="Helical" evidence="1">
    <location>
        <begin position="90"/>
        <end position="109"/>
    </location>
</feature>
<name>A0A8D8Q533_9HEMI</name>
<reference evidence="2" key="1">
    <citation type="submission" date="2021-05" db="EMBL/GenBank/DDBJ databases">
        <authorList>
            <person name="Alioto T."/>
            <person name="Alioto T."/>
            <person name="Gomez Garrido J."/>
        </authorList>
    </citation>
    <scope>NUCLEOTIDE SEQUENCE</scope>
</reference>
<sequence>MKKGHLATLSHCSCTNFCHRGKDKLRNTHCRSKNSSLQTSPKKNPQNGRKILNSSIWQRCSTGIWIWYFEFSFFFCFFWFSFFVSGVSGIFFFHIGFLVFPLKLCFWLIRRSI</sequence>
<keyword evidence="1" id="KW-0812">Transmembrane</keyword>